<feature type="transmembrane region" description="Helical" evidence="1">
    <location>
        <begin position="119"/>
        <end position="145"/>
    </location>
</feature>
<feature type="transmembrane region" description="Helical" evidence="1">
    <location>
        <begin position="67"/>
        <end position="90"/>
    </location>
</feature>
<evidence type="ECO:0008006" key="4">
    <source>
        <dbReference type="Google" id="ProtNLM"/>
    </source>
</evidence>
<proteinExistence type="predicted"/>
<feature type="transmembrane region" description="Helical" evidence="1">
    <location>
        <begin position="37"/>
        <end position="61"/>
    </location>
</feature>
<feature type="transmembrane region" description="Helical" evidence="1">
    <location>
        <begin position="165"/>
        <end position="190"/>
    </location>
</feature>
<protein>
    <recommendedName>
        <fullName evidence="4">DUF2189 domain-containing protein</fullName>
    </recommendedName>
</protein>
<accession>A0AA37M676</accession>
<keyword evidence="3" id="KW-1185">Reference proteome</keyword>
<dbReference type="AlphaFoldDB" id="A0AA37M676"/>
<gene>
    <name evidence="2" type="ORF">MPEAHAMD_4569</name>
</gene>
<keyword evidence="1" id="KW-0812">Transmembrane</keyword>
<feature type="transmembrane region" description="Helical" evidence="1">
    <location>
        <begin position="223"/>
        <end position="249"/>
    </location>
</feature>
<evidence type="ECO:0000256" key="1">
    <source>
        <dbReference type="SAM" id="Phobius"/>
    </source>
</evidence>
<dbReference type="InterPro" id="IPR018692">
    <property type="entry name" value="DUF2189"/>
</dbReference>
<keyword evidence="1" id="KW-1133">Transmembrane helix</keyword>
<reference evidence="2" key="1">
    <citation type="journal article" date="2016" name="Front. Microbiol.">
        <title>Genome Sequence of the Piezophilic, Mesophilic Sulfate-Reducing Bacterium Desulfovibrio indicus J2T.</title>
        <authorList>
            <person name="Cao J."/>
            <person name="Maignien L."/>
            <person name="Shao Z."/>
            <person name="Alain K."/>
            <person name="Jebbar M."/>
        </authorList>
    </citation>
    <scope>NUCLEOTIDE SEQUENCE</scope>
    <source>
        <strain evidence="2">JCM 32048</strain>
    </source>
</reference>
<dbReference type="Proteomes" id="UP001055286">
    <property type="component" value="Unassembled WGS sequence"/>
</dbReference>
<keyword evidence="1" id="KW-0472">Membrane</keyword>
<evidence type="ECO:0000313" key="3">
    <source>
        <dbReference type="Proteomes" id="UP001055286"/>
    </source>
</evidence>
<name>A0AA37M676_9HYPH</name>
<sequence>MALSHAASTRLVVARPNLRRIEVTDLKAALLKGVEDFMVLPTHVLFLIAIYPVAGVIIAAATFESDLLPIIFPLASGFALIGPFAAIGLYELSRQRERGLPLAGTRPFALLTGRHARSILAVGLVLMLIFVAWIIAAMELYWALFGSETYHSAFAFAEAVLTTPRGWMLIVIGNLVGAAFSLIALAVSAVSFPLIIDRGVDAGTAIETSAALLRENPRTMITWGLVVAGLLVLGMVPLFVGLALVLPILGHATWHLYRRAVAP</sequence>
<dbReference type="Pfam" id="PF09955">
    <property type="entry name" value="DUF2189"/>
    <property type="match status" value="1"/>
</dbReference>
<reference evidence="2" key="2">
    <citation type="submission" date="2021-08" db="EMBL/GenBank/DDBJ databases">
        <authorList>
            <person name="Tani A."/>
            <person name="Ola A."/>
            <person name="Ogura Y."/>
            <person name="Katsura K."/>
            <person name="Hayashi T."/>
        </authorList>
    </citation>
    <scope>NUCLEOTIDE SEQUENCE</scope>
    <source>
        <strain evidence="2">JCM 32048</strain>
    </source>
</reference>
<organism evidence="2 3">
    <name type="scientific">Methylobacterium frigidaeris</name>
    <dbReference type="NCBI Taxonomy" id="2038277"/>
    <lineage>
        <taxon>Bacteria</taxon>
        <taxon>Pseudomonadati</taxon>
        <taxon>Pseudomonadota</taxon>
        <taxon>Alphaproteobacteria</taxon>
        <taxon>Hyphomicrobiales</taxon>
        <taxon>Methylobacteriaceae</taxon>
        <taxon>Methylobacterium</taxon>
    </lineage>
</organism>
<evidence type="ECO:0000313" key="2">
    <source>
        <dbReference type="EMBL" id="GJD64388.1"/>
    </source>
</evidence>
<comment type="caution">
    <text evidence="2">The sequence shown here is derived from an EMBL/GenBank/DDBJ whole genome shotgun (WGS) entry which is preliminary data.</text>
</comment>
<dbReference type="EMBL" id="BPQJ01000024">
    <property type="protein sequence ID" value="GJD64388.1"/>
    <property type="molecule type" value="Genomic_DNA"/>
</dbReference>